<dbReference type="InterPro" id="IPR005627">
    <property type="entry name" value="CutC-like"/>
</dbReference>
<dbReference type="PANTHER" id="PTHR12598:SF0">
    <property type="entry name" value="COPPER HOMEOSTASIS PROTEIN CUTC HOMOLOG"/>
    <property type="match status" value="1"/>
</dbReference>
<dbReference type="Gene3D" id="3.20.20.380">
    <property type="entry name" value="Copper homeostasis (CutC) domain"/>
    <property type="match status" value="1"/>
</dbReference>
<dbReference type="RefSeq" id="WP_187528690.1">
    <property type="nucleotide sequence ID" value="NZ_CP060724.1"/>
</dbReference>
<accession>A0A7G9T430</accession>
<dbReference type="GO" id="GO:0005737">
    <property type="term" value="C:cytoplasm"/>
    <property type="evidence" value="ECO:0007669"/>
    <property type="project" value="UniProtKB-SubCell"/>
</dbReference>
<comment type="caution">
    <text evidence="2">Once thought to be involved in copper homeostasis, experiments in E.coli have shown this is not the case.</text>
</comment>
<comment type="similarity">
    <text evidence="1 2">Belongs to the CutC family.</text>
</comment>
<dbReference type="KEGG" id="wdi:H9L19_05500"/>
<dbReference type="SUPFAM" id="SSF110395">
    <property type="entry name" value="CutC-like"/>
    <property type="match status" value="1"/>
</dbReference>
<keyword evidence="4" id="KW-1185">Reference proteome</keyword>
<proteinExistence type="inferred from homology"/>
<dbReference type="GO" id="GO:0005507">
    <property type="term" value="F:copper ion binding"/>
    <property type="evidence" value="ECO:0007669"/>
    <property type="project" value="TreeGrafter"/>
</dbReference>
<gene>
    <name evidence="2" type="primary">cutC</name>
    <name evidence="3" type="ORF">H9L19_05500</name>
</gene>
<dbReference type="PANTHER" id="PTHR12598">
    <property type="entry name" value="COPPER HOMEOSTASIS PROTEIN CUTC"/>
    <property type="match status" value="1"/>
</dbReference>
<dbReference type="Proteomes" id="UP000515800">
    <property type="component" value="Chromosome"/>
</dbReference>
<comment type="subcellular location">
    <subcellularLocation>
        <location evidence="2">Cytoplasm</location>
    </subcellularLocation>
</comment>
<protein>
    <recommendedName>
        <fullName evidence="2">PF03932 family protein CutC</fullName>
    </recommendedName>
</protein>
<organism evidence="3 4">
    <name type="scientific">Weissella diestrammenae</name>
    <dbReference type="NCBI Taxonomy" id="1162633"/>
    <lineage>
        <taxon>Bacteria</taxon>
        <taxon>Bacillati</taxon>
        <taxon>Bacillota</taxon>
        <taxon>Bacilli</taxon>
        <taxon>Lactobacillales</taxon>
        <taxon>Lactobacillaceae</taxon>
        <taxon>Weissella</taxon>
    </lineage>
</organism>
<keyword evidence="2" id="KW-0963">Cytoplasm</keyword>
<dbReference type="InterPro" id="IPR036822">
    <property type="entry name" value="CutC-like_dom_sf"/>
</dbReference>
<evidence type="ECO:0000256" key="1">
    <source>
        <dbReference type="ARBA" id="ARBA00007768"/>
    </source>
</evidence>
<evidence type="ECO:0000256" key="2">
    <source>
        <dbReference type="HAMAP-Rule" id="MF_00795"/>
    </source>
</evidence>
<dbReference type="AlphaFoldDB" id="A0A7G9T430"/>
<dbReference type="Pfam" id="PF03932">
    <property type="entry name" value="CutC"/>
    <property type="match status" value="1"/>
</dbReference>
<dbReference type="HAMAP" id="MF_00795">
    <property type="entry name" value="CutC"/>
    <property type="match status" value="1"/>
</dbReference>
<evidence type="ECO:0000313" key="3">
    <source>
        <dbReference type="EMBL" id="QNN74855.1"/>
    </source>
</evidence>
<name>A0A7G9T430_9LACO</name>
<evidence type="ECO:0000313" key="4">
    <source>
        <dbReference type="Proteomes" id="UP000515800"/>
    </source>
</evidence>
<reference evidence="3 4" key="1">
    <citation type="submission" date="2020-08" db="EMBL/GenBank/DDBJ databases">
        <title>Genome sequence of Weissella diestrammenae KACC 16890T.</title>
        <authorList>
            <person name="Hyun D.-W."/>
            <person name="Bae J.-W."/>
        </authorList>
    </citation>
    <scope>NUCLEOTIDE SEQUENCE [LARGE SCALE GENOMIC DNA]</scope>
    <source>
        <strain evidence="3 4">KACC 16890</strain>
    </source>
</reference>
<dbReference type="EMBL" id="CP060724">
    <property type="protein sequence ID" value="QNN74855.1"/>
    <property type="molecule type" value="Genomic_DNA"/>
</dbReference>
<sequence>MIREIALQDLTTAKRAIVAHVDRIELNSRLDLGGLTPDLKLVKQVYTLANQEQVELVVMVRPRAGDFVYNNAEFEEMKATILALKTVGISTVTFGILTKQNHLDEQRMTQLIQLAKPMQVVMHMAFDDLSDDAQLPAIDWLVQQGVQRILMHGGQLSEPITETLPKLKQTIIDANGRIEILPGGGITYENAEHIAQALACLQVHGSKIVRLD</sequence>